<proteinExistence type="predicted"/>
<sequence>MELGKWDGLLIQTFLKREKCKVVIPYTRHFRPGVSTLSRFFDGALVALAVAKVVLLADGGEMLLLSDDDVAGDKSSWRREDQSQGAARERLLRALPGTEVSVGKAGGELGPVENVVAEEELSVVMVEELMFATGMNCRF</sequence>
<gene>
    <name evidence="1" type="ORF">H5410_018994</name>
</gene>
<accession>A0A9J6A4A2</accession>
<dbReference type="Proteomes" id="UP000824120">
    <property type="component" value="Chromosome 3"/>
</dbReference>
<name>A0A9J6A4A2_SOLCO</name>
<dbReference type="EMBL" id="JACXVP010000003">
    <property type="protein sequence ID" value="KAG5619170.1"/>
    <property type="molecule type" value="Genomic_DNA"/>
</dbReference>
<reference evidence="1 2" key="1">
    <citation type="submission" date="2020-09" db="EMBL/GenBank/DDBJ databases">
        <title>De no assembly of potato wild relative species, Solanum commersonii.</title>
        <authorList>
            <person name="Cho K."/>
        </authorList>
    </citation>
    <scope>NUCLEOTIDE SEQUENCE [LARGE SCALE GENOMIC DNA]</scope>
    <source>
        <strain evidence="1">LZ3.2</strain>
        <tissue evidence="1">Leaf</tissue>
    </source>
</reference>
<keyword evidence="2" id="KW-1185">Reference proteome</keyword>
<protein>
    <submittedName>
        <fullName evidence="1">Uncharacterized protein</fullName>
    </submittedName>
</protein>
<evidence type="ECO:0000313" key="2">
    <source>
        <dbReference type="Proteomes" id="UP000824120"/>
    </source>
</evidence>
<evidence type="ECO:0000313" key="1">
    <source>
        <dbReference type="EMBL" id="KAG5619170.1"/>
    </source>
</evidence>
<dbReference type="OrthoDB" id="10510290at2759"/>
<comment type="caution">
    <text evidence="1">The sequence shown here is derived from an EMBL/GenBank/DDBJ whole genome shotgun (WGS) entry which is preliminary data.</text>
</comment>
<organism evidence="1 2">
    <name type="scientific">Solanum commersonii</name>
    <name type="common">Commerson's wild potato</name>
    <name type="synonym">Commerson's nightshade</name>
    <dbReference type="NCBI Taxonomy" id="4109"/>
    <lineage>
        <taxon>Eukaryota</taxon>
        <taxon>Viridiplantae</taxon>
        <taxon>Streptophyta</taxon>
        <taxon>Embryophyta</taxon>
        <taxon>Tracheophyta</taxon>
        <taxon>Spermatophyta</taxon>
        <taxon>Magnoliopsida</taxon>
        <taxon>eudicotyledons</taxon>
        <taxon>Gunneridae</taxon>
        <taxon>Pentapetalae</taxon>
        <taxon>asterids</taxon>
        <taxon>lamiids</taxon>
        <taxon>Solanales</taxon>
        <taxon>Solanaceae</taxon>
        <taxon>Solanoideae</taxon>
        <taxon>Solaneae</taxon>
        <taxon>Solanum</taxon>
    </lineage>
</organism>
<dbReference type="AlphaFoldDB" id="A0A9J6A4A2"/>